<evidence type="ECO:0000313" key="1">
    <source>
        <dbReference type="EMBL" id="KRZ74875.1"/>
    </source>
</evidence>
<reference evidence="1 2" key="1">
    <citation type="submission" date="2015-01" db="EMBL/GenBank/DDBJ databases">
        <title>Evolution of Trichinella species and genotypes.</title>
        <authorList>
            <person name="Korhonen P.K."/>
            <person name="Edoardo P."/>
            <person name="Giuseppe L.R."/>
            <person name="Gasser R.B."/>
        </authorList>
    </citation>
    <scope>NUCLEOTIDE SEQUENCE [LARGE SCALE GENOMIC DNA]</scope>
    <source>
        <strain evidence="1">ISS1980</strain>
    </source>
</reference>
<keyword evidence="2" id="KW-1185">Reference proteome</keyword>
<organism evidence="1 2">
    <name type="scientific">Trichinella papuae</name>
    <dbReference type="NCBI Taxonomy" id="268474"/>
    <lineage>
        <taxon>Eukaryota</taxon>
        <taxon>Metazoa</taxon>
        <taxon>Ecdysozoa</taxon>
        <taxon>Nematoda</taxon>
        <taxon>Enoplea</taxon>
        <taxon>Dorylaimia</taxon>
        <taxon>Trichinellida</taxon>
        <taxon>Trichinellidae</taxon>
        <taxon>Trichinella</taxon>
    </lineage>
</organism>
<sequence>MVIGALYKELQFSFTYLKQINNTIHLPMLSVDCVFKFNWGRLIFPIKDMPHRNLIGYKFPIQI</sequence>
<evidence type="ECO:0000313" key="2">
    <source>
        <dbReference type="Proteomes" id="UP000054843"/>
    </source>
</evidence>
<dbReference type="Proteomes" id="UP000054843">
    <property type="component" value="Unassembled WGS sequence"/>
</dbReference>
<gene>
    <name evidence="1" type="ORF">T10_3741</name>
</gene>
<name>A0A0V1MST2_9BILA</name>
<dbReference type="AlphaFoldDB" id="A0A0V1MST2"/>
<proteinExistence type="predicted"/>
<protein>
    <submittedName>
        <fullName evidence="1">Uncharacterized protein</fullName>
    </submittedName>
</protein>
<accession>A0A0V1MST2</accession>
<dbReference type="EMBL" id="JYDO01000044">
    <property type="protein sequence ID" value="KRZ74875.1"/>
    <property type="molecule type" value="Genomic_DNA"/>
</dbReference>
<comment type="caution">
    <text evidence="1">The sequence shown here is derived from an EMBL/GenBank/DDBJ whole genome shotgun (WGS) entry which is preliminary data.</text>
</comment>